<comment type="caution">
    <text evidence="1">The sequence shown here is derived from an EMBL/GenBank/DDBJ whole genome shotgun (WGS) entry which is preliminary data.</text>
</comment>
<evidence type="ECO:0000313" key="1">
    <source>
        <dbReference type="EMBL" id="GBM46866.1"/>
    </source>
</evidence>
<dbReference type="Proteomes" id="UP000499080">
    <property type="component" value="Unassembled WGS sequence"/>
</dbReference>
<keyword evidence="2" id="KW-1185">Reference proteome</keyword>
<evidence type="ECO:0000313" key="2">
    <source>
        <dbReference type="Proteomes" id="UP000499080"/>
    </source>
</evidence>
<reference evidence="1 2" key="1">
    <citation type="journal article" date="2019" name="Sci. Rep.">
        <title>Orb-weaving spider Araneus ventricosus genome elucidates the spidroin gene catalogue.</title>
        <authorList>
            <person name="Kono N."/>
            <person name="Nakamura H."/>
            <person name="Ohtoshi R."/>
            <person name="Moran D.A.P."/>
            <person name="Shinohara A."/>
            <person name="Yoshida Y."/>
            <person name="Fujiwara M."/>
            <person name="Mori M."/>
            <person name="Tomita M."/>
            <person name="Arakawa K."/>
        </authorList>
    </citation>
    <scope>NUCLEOTIDE SEQUENCE [LARGE SCALE GENOMIC DNA]</scope>
</reference>
<protein>
    <submittedName>
        <fullName evidence="1">Uncharacterized protein</fullName>
    </submittedName>
</protein>
<sequence>MWVSLMSPSYEEIESYHFRVSEVAEMVASLQLQKWSCWHYANPSYSLITRLLRLIPPGYQEIRSCRTGRIFETFKSGPDGIKLSTNVG</sequence>
<dbReference type="EMBL" id="BGPR01001156">
    <property type="protein sequence ID" value="GBM46866.1"/>
    <property type="molecule type" value="Genomic_DNA"/>
</dbReference>
<organism evidence="1 2">
    <name type="scientific">Araneus ventricosus</name>
    <name type="common">Orbweaver spider</name>
    <name type="synonym">Epeira ventricosa</name>
    <dbReference type="NCBI Taxonomy" id="182803"/>
    <lineage>
        <taxon>Eukaryota</taxon>
        <taxon>Metazoa</taxon>
        <taxon>Ecdysozoa</taxon>
        <taxon>Arthropoda</taxon>
        <taxon>Chelicerata</taxon>
        <taxon>Arachnida</taxon>
        <taxon>Araneae</taxon>
        <taxon>Araneomorphae</taxon>
        <taxon>Entelegynae</taxon>
        <taxon>Araneoidea</taxon>
        <taxon>Araneidae</taxon>
        <taxon>Araneus</taxon>
    </lineage>
</organism>
<dbReference type="AlphaFoldDB" id="A0A4Y2G250"/>
<accession>A0A4Y2G250</accession>
<gene>
    <name evidence="1" type="ORF">AVEN_216577_1</name>
</gene>
<proteinExistence type="predicted"/>
<name>A0A4Y2G250_ARAVE</name>